<dbReference type="Pfam" id="PF04316">
    <property type="entry name" value="FlgM"/>
    <property type="match status" value="1"/>
</dbReference>
<evidence type="ECO:0000256" key="8">
    <source>
        <dbReference type="ARBA" id="ARBA00030117"/>
    </source>
</evidence>
<evidence type="ECO:0000256" key="6">
    <source>
        <dbReference type="ARBA" id="ARBA00023163"/>
    </source>
</evidence>
<evidence type="ECO:0000256" key="9">
    <source>
        <dbReference type="SAM" id="MobiDB-lite"/>
    </source>
</evidence>
<sequence>MSVDKPSGINHNLIGRILTNQNLGKSDETKKMSSGVSNDAQTLAGGDKVEISSEARELHKILSGLKDQVKQMPDTRKEKIELVKARIETGVYEKDAVIKEVARSIKDSGLL</sequence>
<dbReference type="GO" id="GO:0044781">
    <property type="term" value="P:bacterial-type flagellum organization"/>
    <property type="evidence" value="ECO:0007669"/>
    <property type="project" value="UniProtKB-KW"/>
</dbReference>
<accession>A0A0B0EMA3</accession>
<dbReference type="NCBIfam" id="TIGR03824">
    <property type="entry name" value="FlgM_jcvi"/>
    <property type="match status" value="1"/>
</dbReference>
<comment type="function">
    <text evidence="7">Responsible for the coupling of flagellin expression to flagellar assembly by preventing expression of the flagellin genes when a component of the middle class of proteins is defective. It negatively regulates flagellar genes by inhibiting the activity of FliA by directly binding to FliA.</text>
</comment>
<evidence type="ECO:0000256" key="5">
    <source>
        <dbReference type="ARBA" id="ARBA00023015"/>
    </source>
</evidence>
<keyword evidence="5" id="KW-0805">Transcription regulation</keyword>
<keyword evidence="3" id="KW-0678">Repressor</keyword>
<evidence type="ECO:0000256" key="4">
    <source>
        <dbReference type="ARBA" id="ARBA00022795"/>
    </source>
</evidence>
<evidence type="ECO:0000256" key="7">
    <source>
        <dbReference type="ARBA" id="ARBA00024739"/>
    </source>
</evidence>
<proteinExistence type="inferred from homology"/>
<feature type="domain" description="Anti-sigma-28 factor FlgM C-terminal" evidence="10">
    <location>
        <begin position="47"/>
        <end position="105"/>
    </location>
</feature>
<evidence type="ECO:0000256" key="1">
    <source>
        <dbReference type="ARBA" id="ARBA00005322"/>
    </source>
</evidence>
<dbReference type="AlphaFoldDB" id="A0A0B0EMA3"/>
<evidence type="ECO:0000313" key="11">
    <source>
        <dbReference type="EMBL" id="KHE94187.1"/>
    </source>
</evidence>
<protein>
    <recommendedName>
        <fullName evidence="2">Negative regulator of flagellin synthesis</fullName>
    </recommendedName>
    <alternativeName>
        <fullName evidence="8">Anti-sigma-28 factor</fullName>
    </alternativeName>
</protein>
<gene>
    <name evidence="11" type="ORF">SCABRO_00025</name>
</gene>
<organism evidence="11 12">
    <name type="scientific">Candidatus Scalindua brodae</name>
    <dbReference type="NCBI Taxonomy" id="237368"/>
    <lineage>
        <taxon>Bacteria</taxon>
        <taxon>Pseudomonadati</taxon>
        <taxon>Planctomycetota</taxon>
        <taxon>Candidatus Brocadiia</taxon>
        <taxon>Candidatus Brocadiales</taxon>
        <taxon>Candidatus Scalinduaceae</taxon>
        <taxon>Candidatus Scalindua</taxon>
    </lineage>
</organism>
<comment type="caution">
    <text evidence="11">The sequence shown here is derived from an EMBL/GenBank/DDBJ whole genome shotgun (WGS) entry which is preliminary data.</text>
</comment>
<evidence type="ECO:0000259" key="10">
    <source>
        <dbReference type="Pfam" id="PF04316"/>
    </source>
</evidence>
<keyword evidence="6" id="KW-0804">Transcription</keyword>
<dbReference type="InterPro" id="IPR035890">
    <property type="entry name" value="Anti-sigma-28_factor_FlgM_sf"/>
</dbReference>
<evidence type="ECO:0000313" key="12">
    <source>
        <dbReference type="Proteomes" id="UP000030652"/>
    </source>
</evidence>
<dbReference type="InterPro" id="IPR031316">
    <property type="entry name" value="FlgM_C"/>
</dbReference>
<dbReference type="Proteomes" id="UP000030652">
    <property type="component" value="Unassembled WGS sequence"/>
</dbReference>
<feature type="region of interest" description="Disordered" evidence="9">
    <location>
        <begin position="24"/>
        <end position="47"/>
    </location>
</feature>
<feature type="compositionally biased region" description="Polar residues" evidence="9">
    <location>
        <begin position="32"/>
        <end position="41"/>
    </location>
</feature>
<evidence type="ECO:0000256" key="2">
    <source>
        <dbReference type="ARBA" id="ARBA00017823"/>
    </source>
</evidence>
<dbReference type="GO" id="GO:0045892">
    <property type="term" value="P:negative regulation of DNA-templated transcription"/>
    <property type="evidence" value="ECO:0007669"/>
    <property type="project" value="InterPro"/>
</dbReference>
<dbReference type="EMBL" id="JRYO01000005">
    <property type="protein sequence ID" value="KHE94187.1"/>
    <property type="molecule type" value="Genomic_DNA"/>
</dbReference>
<dbReference type="InterPro" id="IPR007412">
    <property type="entry name" value="FlgM"/>
</dbReference>
<comment type="similarity">
    <text evidence="1">Belongs to the FlgM family.</text>
</comment>
<evidence type="ECO:0000256" key="3">
    <source>
        <dbReference type="ARBA" id="ARBA00022491"/>
    </source>
</evidence>
<name>A0A0B0EMA3_9BACT</name>
<keyword evidence="4" id="KW-1005">Bacterial flagellum biogenesis</keyword>
<dbReference type="SUPFAM" id="SSF101498">
    <property type="entry name" value="Anti-sigma factor FlgM"/>
    <property type="match status" value="1"/>
</dbReference>
<reference evidence="11 12" key="1">
    <citation type="submission" date="2014-10" db="EMBL/GenBank/DDBJ databases">
        <title>Draft genome of anammox bacterium scalindua brodae, obtained using differential coverage binning of sequence data from two enrichment reactors.</title>
        <authorList>
            <person name="Speth D.R."/>
            <person name="Russ L."/>
            <person name="Kartal B."/>
            <person name="Op den Camp H.J."/>
            <person name="Dutilh B.E."/>
            <person name="Jetten M.S."/>
        </authorList>
    </citation>
    <scope>NUCLEOTIDE SEQUENCE [LARGE SCALE GENOMIC DNA]</scope>
    <source>
        <strain evidence="11">RU1</strain>
    </source>
</reference>